<sequence>MIEKCAAIILCQRRLLVVRKRGASVFISPGGKISEGEAPIDCLRRELREELCVELVDAEPFGTHERAAADEDSMIRVHTWNVTVSGTCTPNSEIEELRWIRGGDTHAVGSVFAECVMPELIRLGRLDA</sequence>
<reference evidence="7 8" key="1">
    <citation type="submission" date="2018-08" db="EMBL/GenBank/DDBJ databases">
        <title>Paraburkholderia sp. DHOM06 isolated from forest soil.</title>
        <authorList>
            <person name="Gao Z.-H."/>
            <person name="Qiu L.-H."/>
        </authorList>
    </citation>
    <scope>NUCLEOTIDE SEQUENCE [LARGE SCALE GENOMIC DNA]</scope>
    <source>
        <strain evidence="7 8">DHOM06</strain>
    </source>
</reference>
<dbReference type="InterPro" id="IPR015797">
    <property type="entry name" value="NUDIX_hydrolase-like_dom_sf"/>
</dbReference>
<dbReference type="RefSeq" id="WP_115534180.1">
    <property type="nucleotide sequence ID" value="NZ_QRGA01000007.1"/>
</dbReference>
<evidence type="ECO:0000256" key="5">
    <source>
        <dbReference type="ARBA" id="ARBA00022842"/>
    </source>
</evidence>
<proteinExistence type="inferred from homology"/>
<dbReference type="SUPFAM" id="SSF55811">
    <property type="entry name" value="Nudix"/>
    <property type="match status" value="1"/>
</dbReference>
<evidence type="ECO:0000259" key="6">
    <source>
        <dbReference type="PROSITE" id="PS51462"/>
    </source>
</evidence>
<comment type="cofactor">
    <cofactor evidence="1">
        <name>Mg(2+)</name>
        <dbReference type="ChEBI" id="CHEBI:18420"/>
    </cofactor>
</comment>
<keyword evidence="3" id="KW-0479">Metal-binding</keyword>
<dbReference type="PROSITE" id="PS51462">
    <property type="entry name" value="NUDIX"/>
    <property type="match status" value="1"/>
</dbReference>
<evidence type="ECO:0000256" key="3">
    <source>
        <dbReference type="ARBA" id="ARBA00022723"/>
    </source>
</evidence>
<dbReference type="GO" id="GO:0042262">
    <property type="term" value="P:DNA protection"/>
    <property type="evidence" value="ECO:0007669"/>
    <property type="project" value="TreeGrafter"/>
</dbReference>
<feature type="domain" description="Nudix hydrolase" evidence="6">
    <location>
        <begin position="1"/>
        <end position="123"/>
    </location>
</feature>
<dbReference type="OrthoDB" id="9801098at2"/>
<organism evidence="7 8">
    <name type="scientific">Trinickia dinghuensis</name>
    <dbReference type="NCBI Taxonomy" id="2291023"/>
    <lineage>
        <taxon>Bacteria</taxon>
        <taxon>Pseudomonadati</taxon>
        <taxon>Pseudomonadota</taxon>
        <taxon>Betaproteobacteria</taxon>
        <taxon>Burkholderiales</taxon>
        <taxon>Burkholderiaceae</taxon>
        <taxon>Trinickia</taxon>
    </lineage>
</organism>
<gene>
    <name evidence="7" type="ORF">DWV00_14070</name>
</gene>
<dbReference type="CDD" id="cd04690">
    <property type="entry name" value="NUDIX_Hydrolase"/>
    <property type="match status" value="1"/>
</dbReference>
<accession>A0A3D8JZ31</accession>
<evidence type="ECO:0000256" key="4">
    <source>
        <dbReference type="ARBA" id="ARBA00022801"/>
    </source>
</evidence>
<keyword evidence="4" id="KW-0378">Hydrolase</keyword>
<dbReference type="PANTHER" id="PTHR43758:SF2">
    <property type="entry name" value="OXIDIZED PURINE NUCLEOSIDE TRIPHOSPHATE HYDROLASE"/>
    <property type="match status" value="1"/>
</dbReference>
<dbReference type="Gene3D" id="3.90.79.10">
    <property type="entry name" value="Nucleoside Triphosphate Pyrophosphohydrolase"/>
    <property type="match status" value="1"/>
</dbReference>
<name>A0A3D8JZ31_9BURK</name>
<dbReference type="GO" id="GO:0008413">
    <property type="term" value="F:8-oxo-7,8-dihydroguanosine triphosphate pyrophosphatase activity"/>
    <property type="evidence" value="ECO:0007669"/>
    <property type="project" value="TreeGrafter"/>
</dbReference>
<evidence type="ECO:0000313" key="8">
    <source>
        <dbReference type="Proteomes" id="UP000256838"/>
    </source>
</evidence>
<evidence type="ECO:0000256" key="1">
    <source>
        <dbReference type="ARBA" id="ARBA00001946"/>
    </source>
</evidence>
<dbReference type="InterPro" id="IPR000086">
    <property type="entry name" value="NUDIX_hydrolase_dom"/>
</dbReference>
<dbReference type="GO" id="GO:0005737">
    <property type="term" value="C:cytoplasm"/>
    <property type="evidence" value="ECO:0007669"/>
    <property type="project" value="TreeGrafter"/>
</dbReference>
<evidence type="ECO:0000256" key="2">
    <source>
        <dbReference type="ARBA" id="ARBA00005582"/>
    </source>
</evidence>
<dbReference type="Pfam" id="PF00293">
    <property type="entry name" value="NUDIX"/>
    <property type="match status" value="1"/>
</dbReference>
<keyword evidence="5" id="KW-0460">Magnesium</keyword>
<dbReference type="EMBL" id="QRGA01000007">
    <property type="protein sequence ID" value="RDU98423.1"/>
    <property type="molecule type" value="Genomic_DNA"/>
</dbReference>
<dbReference type="PANTHER" id="PTHR43758">
    <property type="entry name" value="7,8-DIHYDRO-8-OXOGUANINE TRIPHOSPHATASE"/>
    <property type="match status" value="1"/>
</dbReference>
<dbReference type="GO" id="GO:0046872">
    <property type="term" value="F:metal ion binding"/>
    <property type="evidence" value="ECO:0007669"/>
    <property type="project" value="UniProtKB-KW"/>
</dbReference>
<keyword evidence="8" id="KW-1185">Reference proteome</keyword>
<comment type="similarity">
    <text evidence="2">Belongs to the Nudix hydrolase family.</text>
</comment>
<evidence type="ECO:0000313" key="7">
    <source>
        <dbReference type="EMBL" id="RDU98423.1"/>
    </source>
</evidence>
<dbReference type="Proteomes" id="UP000256838">
    <property type="component" value="Unassembled WGS sequence"/>
</dbReference>
<dbReference type="AlphaFoldDB" id="A0A3D8JZ31"/>
<protein>
    <submittedName>
        <fullName evidence="7">NUDIX domain-containing protein</fullName>
    </submittedName>
</protein>
<comment type="caution">
    <text evidence="7">The sequence shown here is derived from an EMBL/GenBank/DDBJ whole genome shotgun (WGS) entry which is preliminary data.</text>
</comment>